<dbReference type="Gene3D" id="2.60.120.920">
    <property type="match status" value="1"/>
</dbReference>
<evidence type="ECO:0000256" key="4">
    <source>
        <dbReference type="PROSITE-ProRule" id="PRU00024"/>
    </source>
</evidence>
<dbReference type="SUPFAM" id="SSF57850">
    <property type="entry name" value="RING/U-box"/>
    <property type="match status" value="1"/>
</dbReference>
<feature type="domain" description="B30.2/SPRY" evidence="7">
    <location>
        <begin position="383"/>
        <end position="603"/>
    </location>
</feature>
<dbReference type="Proteomes" id="UP000694844">
    <property type="component" value="Chromosome 5"/>
</dbReference>
<evidence type="ECO:0000256" key="2">
    <source>
        <dbReference type="ARBA" id="ARBA00022771"/>
    </source>
</evidence>
<dbReference type="PROSITE" id="PS50119">
    <property type="entry name" value="ZF_BBOX"/>
    <property type="match status" value="1"/>
</dbReference>
<evidence type="ECO:0000313" key="9">
    <source>
        <dbReference type="RefSeq" id="XP_022338760.1"/>
    </source>
</evidence>
<dbReference type="SMART" id="SM00184">
    <property type="entry name" value="RING"/>
    <property type="match status" value="1"/>
</dbReference>
<dbReference type="Gene3D" id="3.30.160.60">
    <property type="entry name" value="Classic Zinc Finger"/>
    <property type="match status" value="1"/>
</dbReference>
<dbReference type="GO" id="GO:0008270">
    <property type="term" value="F:zinc ion binding"/>
    <property type="evidence" value="ECO:0007669"/>
    <property type="project" value="UniProtKB-KW"/>
</dbReference>
<keyword evidence="3" id="KW-0862">Zinc</keyword>
<dbReference type="InterPro" id="IPR001841">
    <property type="entry name" value="Znf_RING"/>
</dbReference>
<feature type="domain" description="RING-type" evidence="5">
    <location>
        <begin position="14"/>
        <end position="57"/>
    </location>
</feature>
<dbReference type="KEGG" id="cvn:111134202"/>
<dbReference type="InterPro" id="IPR001870">
    <property type="entry name" value="B30.2/SPRY"/>
</dbReference>
<dbReference type="SMART" id="SM00336">
    <property type="entry name" value="BBOX"/>
    <property type="match status" value="2"/>
</dbReference>
<reference evidence="9" key="1">
    <citation type="submission" date="2025-08" db="UniProtKB">
        <authorList>
            <consortium name="RefSeq"/>
        </authorList>
    </citation>
    <scope>IDENTIFICATION</scope>
    <source>
        <tissue evidence="9">Whole sample</tissue>
    </source>
</reference>
<evidence type="ECO:0000259" key="6">
    <source>
        <dbReference type="PROSITE" id="PS50119"/>
    </source>
</evidence>
<sequence length="614" mass="70970">MLRVEDVKEEFLLCGICTKEFDEEIHIPRVLPCLHTFCQGCMKRILKGNLMVCPFCKVEYALPSDGIYVFPKDSTRRNLIEFLNVRKRSSDILCKDCPDDNIAVNFCKDCYIFMCVDCTKAHSRSLASRNHLTVDMKQLQTSGPDVFRRKLKCTKPGHEGQPLLFYCAKKECDQLICTTCTVCDHDKTKGHNILNVNDIHNQKTAELNRVFKMLQHDVNTAKLISQQTEQELLNIDIKEFEIEKEIDDVFQACHKALDVRKQEIRSKLTALCENKKSAMQYKTRHIETFINDVTSAKEFADSITQHADPTEFIPLHLTLYRRLKMLSGQKFKKILQIESPVFEPVRMNDEFLRFVSGMGQLSTTLHTRKLSWKRGRTDVGTIGAQTPSIEGDIRIGDILCPEFVYDPDTVHQYREISEDLKSLKNQTMGFTVQLPHSDRRLRKYRGVIGSRPFQQPGKHYFEVHVNFYIHKQLDNVNFVFEIGIINRRGDVDSGHYVYDHRNAWSFCAQHCEEHLQLCQWCRHGGRNLAHSPLSGIDAGTTVDVTYGFLVDTDQRRLTVVDCTNSRKLHTFTNLEVTRPLWPVFGCHWPSKIKIDMTLRTGNDIHEIPALLHTE</sequence>
<dbReference type="PANTHER" id="PTHR25462:SF296">
    <property type="entry name" value="MEIOTIC P26, ISOFORM F"/>
    <property type="match status" value="1"/>
</dbReference>
<dbReference type="GeneID" id="111134202"/>
<evidence type="ECO:0000256" key="1">
    <source>
        <dbReference type="ARBA" id="ARBA00022723"/>
    </source>
</evidence>
<dbReference type="SUPFAM" id="SSF57845">
    <property type="entry name" value="B-box zinc-binding domain"/>
    <property type="match status" value="1"/>
</dbReference>
<accession>A0A8B8EF84</accession>
<evidence type="ECO:0000256" key="3">
    <source>
        <dbReference type="ARBA" id="ARBA00022833"/>
    </source>
</evidence>
<dbReference type="CDD" id="cd19757">
    <property type="entry name" value="Bbox1"/>
    <property type="match status" value="1"/>
</dbReference>
<proteinExistence type="predicted"/>
<dbReference type="InterPro" id="IPR013320">
    <property type="entry name" value="ConA-like_dom_sf"/>
</dbReference>
<keyword evidence="8" id="KW-1185">Reference proteome</keyword>
<evidence type="ECO:0000259" key="5">
    <source>
        <dbReference type="PROSITE" id="PS50089"/>
    </source>
</evidence>
<dbReference type="AlphaFoldDB" id="A0A8B8EF84"/>
<dbReference type="Gene3D" id="3.30.40.10">
    <property type="entry name" value="Zinc/RING finger domain, C3HC4 (zinc finger)"/>
    <property type="match status" value="1"/>
</dbReference>
<dbReference type="InterPro" id="IPR000315">
    <property type="entry name" value="Znf_B-box"/>
</dbReference>
<dbReference type="OrthoDB" id="6070885at2759"/>
<organism evidence="8 9">
    <name type="scientific">Crassostrea virginica</name>
    <name type="common">Eastern oyster</name>
    <dbReference type="NCBI Taxonomy" id="6565"/>
    <lineage>
        <taxon>Eukaryota</taxon>
        <taxon>Metazoa</taxon>
        <taxon>Spiralia</taxon>
        <taxon>Lophotrochozoa</taxon>
        <taxon>Mollusca</taxon>
        <taxon>Bivalvia</taxon>
        <taxon>Autobranchia</taxon>
        <taxon>Pteriomorphia</taxon>
        <taxon>Ostreida</taxon>
        <taxon>Ostreoidea</taxon>
        <taxon>Ostreidae</taxon>
        <taxon>Crassostrea</taxon>
    </lineage>
</organism>
<gene>
    <name evidence="9" type="primary">LOC111134202</name>
</gene>
<evidence type="ECO:0000313" key="8">
    <source>
        <dbReference type="Proteomes" id="UP000694844"/>
    </source>
</evidence>
<name>A0A8B8EF84_CRAVI</name>
<evidence type="ECO:0000259" key="7">
    <source>
        <dbReference type="PROSITE" id="PS50188"/>
    </source>
</evidence>
<dbReference type="InterPro" id="IPR017907">
    <property type="entry name" value="Znf_RING_CS"/>
</dbReference>
<dbReference type="Gene3D" id="4.10.830.40">
    <property type="match status" value="1"/>
</dbReference>
<dbReference type="Pfam" id="PF13639">
    <property type="entry name" value="zf-RING_2"/>
    <property type="match status" value="1"/>
</dbReference>
<dbReference type="PANTHER" id="PTHR25462">
    <property type="entry name" value="BONUS, ISOFORM C-RELATED"/>
    <property type="match status" value="1"/>
</dbReference>
<protein>
    <submittedName>
        <fullName evidence="9">E3 ubiquitin-protein ligase TRIM56-like</fullName>
    </submittedName>
</protein>
<dbReference type="SUPFAM" id="SSF49899">
    <property type="entry name" value="Concanavalin A-like lectins/glucanases"/>
    <property type="match status" value="1"/>
</dbReference>
<dbReference type="InterPro" id="IPR013083">
    <property type="entry name" value="Znf_RING/FYVE/PHD"/>
</dbReference>
<keyword evidence="1" id="KW-0479">Metal-binding</keyword>
<dbReference type="InterPro" id="IPR043136">
    <property type="entry name" value="B30.2/SPRY_sf"/>
</dbReference>
<feature type="domain" description="B box-type" evidence="6">
    <location>
        <begin position="89"/>
        <end position="136"/>
    </location>
</feature>
<dbReference type="CDD" id="cd11709">
    <property type="entry name" value="SPRY"/>
    <property type="match status" value="1"/>
</dbReference>
<dbReference type="RefSeq" id="XP_022338760.1">
    <property type="nucleotide sequence ID" value="XM_022483052.1"/>
</dbReference>
<dbReference type="PROSITE" id="PS50188">
    <property type="entry name" value="B302_SPRY"/>
    <property type="match status" value="1"/>
</dbReference>
<dbReference type="InterPro" id="IPR047153">
    <property type="entry name" value="TRIM45/56/19-like"/>
</dbReference>
<dbReference type="PROSITE" id="PS00518">
    <property type="entry name" value="ZF_RING_1"/>
    <property type="match status" value="1"/>
</dbReference>
<keyword evidence="2 4" id="KW-0863">Zinc-finger</keyword>
<dbReference type="PROSITE" id="PS50089">
    <property type="entry name" value="ZF_RING_2"/>
    <property type="match status" value="1"/>
</dbReference>